<keyword evidence="1" id="KW-1133">Transmembrane helix</keyword>
<dbReference type="InterPro" id="IPR014550">
    <property type="entry name" value="UCP028704_OpgC"/>
</dbReference>
<sequence>MALIAPNIAQPGGRDPRLDAFRGLALAMIFIDHVPGNPYEQFTLRNIGFSDAAEAFFFMSGVAAGLAYSGRFGAERRAANGLWSAVRPMWMRAWTLYKTHIALTFSVIAIFAFAALAFAMPEMANKHNLGAVFTDPWRTIPALFTMTHQIGYVNILPAYCVLLFVAPFAVMAGLKHPGWLLTGAVALWMAAGTWRLNIPNWPGGGGWFFNPFSWQLIFVLGLVAGIKSKAGQRLVPVSGWLFTAALGFLLFVYAWRHVPELGKFMNTQMWRLGEAGAPYHFVAHSKTFLALPRLLHVLAMVYVLSCLPWVVALCASAAAAPLRLMGQQGLEVFATGTVIAMAFQALMNVNGDPAILGVVLPPLGLVLLWLIALRAQRRKAGAVIPAKPSAVQA</sequence>
<feature type="transmembrane region" description="Helical" evidence="1">
    <location>
        <begin position="238"/>
        <end position="255"/>
    </location>
</feature>
<keyword evidence="3" id="KW-1185">Reference proteome</keyword>
<evidence type="ECO:0000313" key="2">
    <source>
        <dbReference type="EMBL" id="MBB3987374.1"/>
    </source>
</evidence>
<dbReference type="AlphaFoldDB" id="A0A7W6DY26"/>
<dbReference type="PANTHER" id="PTHR38592">
    <property type="entry name" value="BLL4819 PROTEIN"/>
    <property type="match status" value="1"/>
</dbReference>
<organism evidence="2 3">
    <name type="scientific">Sagittula marina</name>
    <dbReference type="NCBI Taxonomy" id="943940"/>
    <lineage>
        <taxon>Bacteria</taxon>
        <taxon>Pseudomonadati</taxon>
        <taxon>Pseudomonadota</taxon>
        <taxon>Alphaproteobacteria</taxon>
        <taxon>Rhodobacterales</taxon>
        <taxon>Roseobacteraceae</taxon>
        <taxon>Sagittula</taxon>
    </lineage>
</organism>
<name>A0A7W6DY26_9RHOB</name>
<feature type="transmembrane region" description="Helical" evidence="1">
    <location>
        <begin position="178"/>
        <end position="196"/>
    </location>
</feature>
<feature type="transmembrane region" description="Helical" evidence="1">
    <location>
        <begin position="330"/>
        <end position="347"/>
    </location>
</feature>
<protein>
    <recommendedName>
        <fullName evidence="4">OpgC protein</fullName>
    </recommendedName>
</protein>
<accession>A0A7W6DY26</accession>
<evidence type="ECO:0000313" key="3">
    <source>
        <dbReference type="Proteomes" id="UP000541426"/>
    </source>
</evidence>
<keyword evidence="1" id="KW-0472">Membrane</keyword>
<proteinExistence type="predicted"/>
<dbReference type="Proteomes" id="UP000541426">
    <property type="component" value="Unassembled WGS sequence"/>
</dbReference>
<dbReference type="PANTHER" id="PTHR38592:SF3">
    <property type="entry name" value="BLL4819 PROTEIN"/>
    <property type="match status" value="1"/>
</dbReference>
<dbReference type="PIRSF" id="PIRSF028704">
    <property type="entry name" value="UPC028704"/>
    <property type="match status" value="1"/>
</dbReference>
<comment type="caution">
    <text evidence="2">The sequence shown here is derived from an EMBL/GenBank/DDBJ whole genome shotgun (WGS) entry which is preliminary data.</text>
</comment>
<gene>
    <name evidence="2" type="ORF">GGQ68_003721</name>
</gene>
<evidence type="ECO:0008006" key="4">
    <source>
        <dbReference type="Google" id="ProtNLM"/>
    </source>
</evidence>
<feature type="transmembrane region" description="Helical" evidence="1">
    <location>
        <begin position="95"/>
        <end position="120"/>
    </location>
</feature>
<feature type="transmembrane region" description="Helical" evidence="1">
    <location>
        <begin position="208"/>
        <end position="226"/>
    </location>
</feature>
<feature type="transmembrane region" description="Helical" evidence="1">
    <location>
        <begin position="150"/>
        <end position="171"/>
    </location>
</feature>
<keyword evidence="1" id="KW-0812">Transmembrane</keyword>
<feature type="transmembrane region" description="Helical" evidence="1">
    <location>
        <begin position="353"/>
        <end position="373"/>
    </location>
</feature>
<dbReference type="EMBL" id="JACIEJ010000010">
    <property type="protein sequence ID" value="MBB3987374.1"/>
    <property type="molecule type" value="Genomic_DNA"/>
</dbReference>
<dbReference type="Pfam" id="PF10129">
    <property type="entry name" value="OpgC_C"/>
    <property type="match status" value="1"/>
</dbReference>
<evidence type="ECO:0000256" key="1">
    <source>
        <dbReference type="SAM" id="Phobius"/>
    </source>
</evidence>
<feature type="transmembrane region" description="Helical" evidence="1">
    <location>
        <begin position="294"/>
        <end position="318"/>
    </location>
</feature>
<reference evidence="2 3" key="1">
    <citation type="submission" date="2020-08" db="EMBL/GenBank/DDBJ databases">
        <title>Genomic Encyclopedia of Type Strains, Phase IV (KMG-IV): sequencing the most valuable type-strain genomes for metagenomic binning, comparative biology and taxonomic classification.</title>
        <authorList>
            <person name="Goeker M."/>
        </authorList>
    </citation>
    <scope>NUCLEOTIDE SEQUENCE [LARGE SCALE GENOMIC DNA]</scope>
    <source>
        <strain evidence="2 3">DSM 102235</strain>
    </source>
</reference>
<dbReference type="RefSeq" id="WP_183968452.1">
    <property type="nucleotide sequence ID" value="NZ_BAABBZ010000011.1"/>
</dbReference>